<dbReference type="Gene3D" id="3.40.50.10240">
    <property type="entry name" value="Thiamin pyrophosphokinase, catalytic domain"/>
    <property type="match status" value="1"/>
</dbReference>
<evidence type="ECO:0000256" key="5">
    <source>
        <dbReference type="NCBIfam" id="TIGR01378"/>
    </source>
</evidence>
<proteinExistence type="predicted"/>
<keyword evidence="8" id="KW-1185">Reference proteome</keyword>
<dbReference type="InterPro" id="IPR053149">
    <property type="entry name" value="TPK"/>
</dbReference>
<dbReference type="GO" id="GO:0030975">
    <property type="term" value="F:thiamine binding"/>
    <property type="evidence" value="ECO:0007669"/>
    <property type="project" value="InterPro"/>
</dbReference>
<dbReference type="InterPro" id="IPR006282">
    <property type="entry name" value="Thi_PPkinase"/>
</dbReference>
<feature type="domain" description="Thiamin pyrophosphokinase thiamin-binding" evidence="6">
    <location>
        <begin position="146"/>
        <end position="205"/>
    </location>
</feature>
<gene>
    <name evidence="7" type="primary">thiN</name>
    <name evidence="7" type="ORF">CLOACE_00250</name>
</gene>
<sequence>MKTVIVAGGSPPSFDLINKELEDATYLVCADSGANCLYNYNIKPHYLIGDFDSIDKNVFDFYKKESCIIEMYPKDKDDTDTELCIKKAIELFSDEIVLLGCTGSRLDHILGNIGLLLRCLNLNIKASIRDNNNIIFISNKPLSVKGEKGEDFSIQAYCNEVKGLTLRGCKYELTNYNLKIGDPLTISNQFLDDLVHIDFKTGIILIMFSKDN</sequence>
<dbReference type="GO" id="GO:0006772">
    <property type="term" value="P:thiamine metabolic process"/>
    <property type="evidence" value="ECO:0007669"/>
    <property type="project" value="UniProtKB-UniRule"/>
</dbReference>
<dbReference type="PANTHER" id="PTHR41299:SF1">
    <property type="entry name" value="THIAMINE PYROPHOSPHOKINASE"/>
    <property type="match status" value="1"/>
</dbReference>
<reference evidence="7 8" key="1">
    <citation type="submission" date="2016-06" db="EMBL/GenBank/DDBJ databases">
        <title>Genome sequence of Clostridium acetireducens DSM 10703.</title>
        <authorList>
            <person name="Poehlein A."/>
            <person name="Fluechter S."/>
            <person name="Duerre P."/>
            <person name="Daniel R."/>
        </authorList>
    </citation>
    <scope>NUCLEOTIDE SEQUENCE [LARGE SCALE GENOMIC DNA]</scope>
    <source>
        <strain evidence="7 8">DSM 10703</strain>
    </source>
</reference>
<protein>
    <recommendedName>
        <fullName evidence="5">Thiamine diphosphokinase</fullName>
        <ecNumber evidence="5">2.7.6.2</ecNumber>
    </recommendedName>
</protein>
<dbReference type="EMBL" id="LZFO01000001">
    <property type="protein sequence ID" value="OFI07677.1"/>
    <property type="molecule type" value="Genomic_DNA"/>
</dbReference>
<dbReference type="SUPFAM" id="SSF63862">
    <property type="entry name" value="Thiamin pyrophosphokinase, substrate-binding domain"/>
    <property type="match status" value="1"/>
</dbReference>
<dbReference type="InterPro" id="IPR036759">
    <property type="entry name" value="TPK_catalytic_sf"/>
</dbReference>
<organism evidence="7 8">
    <name type="scientific">Clostridium acetireducens DSM 10703</name>
    <dbReference type="NCBI Taxonomy" id="1121290"/>
    <lineage>
        <taxon>Bacteria</taxon>
        <taxon>Bacillati</taxon>
        <taxon>Bacillota</taxon>
        <taxon>Clostridia</taxon>
        <taxon>Eubacteriales</taxon>
        <taxon>Clostridiaceae</taxon>
        <taxon>Clostridium</taxon>
    </lineage>
</organism>
<dbReference type="InterPro" id="IPR036371">
    <property type="entry name" value="TPK_B1-bd_sf"/>
</dbReference>
<dbReference type="AlphaFoldDB" id="A0A1E8F208"/>
<dbReference type="GO" id="GO:0005524">
    <property type="term" value="F:ATP binding"/>
    <property type="evidence" value="ECO:0007669"/>
    <property type="project" value="UniProtKB-KW"/>
</dbReference>
<evidence type="ECO:0000256" key="3">
    <source>
        <dbReference type="ARBA" id="ARBA00022777"/>
    </source>
</evidence>
<dbReference type="STRING" id="1121290.CLAOCE_00250"/>
<keyword evidence="1 7" id="KW-0808">Transferase</keyword>
<keyword evidence="2" id="KW-0547">Nucleotide-binding</keyword>
<dbReference type="PATRIC" id="fig|1121290.3.peg.25"/>
<dbReference type="EC" id="2.7.6.2" evidence="5"/>
<dbReference type="GO" id="GO:0016301">
    <property type="term" value="F:kinase activity"/>
    <property type="evidence" value="ECO:0007669"/>
    <property type="project" value="UniProtKB-KW"/>
</dbReference>
<dbReference type="PANTHER" id="PTHR41299">
    <property type="entry name" value="THIAMINE PYROPHOSPHOKINASE"/>
    <property type="match status" value="1"/>
</dbReference>
<evidence type="ECO:0000259" key="6">
    <source>
        <dbReference type="SMART" id="SM00983"/>
    </source>
</evidence>
<keyword evidence="3 7" id="KW-0418">Kinase</keyword>
<evidence type="ECO:0000313" key="8">
    <source>
        <dbReference type="Proteomes" id="UP000175744"/>
    </source>
</evidence>
<dbReference type="GO" id="GO:0004788">
    <property type="term" value="F:thiamine diphosphokinase activity"/>
    <property type="evidence" value="ECO:0007669"/>
    <property type="project" value="UniProtKB-UniRule"/>
</dbReference>
<dbReference type="InterPro" id="IPR007371">
    <property type="entry name" value="TPK_catalytic"/>
</dbReference>
<comment type="caution">
    <text evidence="7">The sequence shown here is derived from an EMBL/GenBank/DDBJ whole genome shotgun (WGS) entry which is preliminary data.</text>
</comment>
<dbReference type="Proteomes" id="UP000175744">
    <property type="component" value="Unassembled WGS sequence"/>
</dbReference>
<evidence type="ECO:0000256" key="1">
    <source>
        <dbReference type="ARBA" id="ARBA00022679"/>
    </source>
</evidence>
<dbReference type="Pfam" id="PF04265">
    <property type="entry name" value="TPK_B1_binding"/>
    <property type="match status" value="1"/>
</dbReference>
<accession>A0A1E8F208</accession>
<dbReference type="GO" id="GO:0009229">
    <property type="term" value="P:thiamine diphosphate biosynthetic process"/>
    <property type="evidence" value="ECO:0007669"/>
    <property type="project" value="InterPro"/>
</dbReference>
<name>A0A1E8F208_9CLOT</name>
<dbReference type="SMART" id="SM00983">
    <property type="entry name" value="TPK_B1_binding"/>
    <property type="match status" value="1"/>
</dbReference>
<dbReference type="OrthoDB" id="9804377at2"/>
<dbReference type="RefSeq" id="WP_070109014.1">
    <property type="nucleotide sequence ID" value="NZ_LZFO01000001.1"/>
</dbReference>
<evidence type="ECO:0000256" key="4">
    <source>
        <dbReference type="ARBA" id="ARBA00022840"/>
    </source>
</evidence>
<dbReference type="CDD" id="cd07995">
    <property type="entry name" value="TPK"/>
    <property type="match status" value="1"/>
</dbReference>
<dbReference type="SUPFAM" id="SSF63999">
    <property type="entry name" value="Thiamin pyrophosphokinase, catalytic domain"/>
    <property type="match status" value="1"/>
</dbReference>
<evidence type="ECO:0000313" key="7">
    <source>
        <dbReference type="EMBL" id="OFI07677.1"/>
    </source>
</evidence>
<dbReference type="Pfam" id="PF04263">
    <property type="entry name" value="TPK_catalytic"/>
    <property type="match status" value="1"/>
</dbReference>
<keyword evidence="4" id="KW-0067">ATP-binding</keyword>
<dbReference type="InterPro" id="IPR007373">
    <property type="entry name" value="Thiamin_PyroPKinase_B1-bd"/>
</dbReference>
<evidence type="ECO:0000256" key="2">
    <source>
        <dbReference type="ARBA" id="ARBA00022741"/>
    </source>
</evidence>
<dbReference type="NCBIfam" id="TIGR01378">
    <property type="entry name" value="thi_PPkinase"/>
    <property type="match status" value="1"/>
</dbReference>